<dbReference type="AlphaFoldDB" id="E9GBK6"/>
<dbReference type="GO" id="GO:0003735">
    <property type="term" value="F:structural constituent of ribosome"/>
    <property type="evidence" value="ECO:0000318"/>
    <property type="project" value="GO_Central"/>
</dbReference>
<dbReference type="EMBL" id="GL732538">
    <property type="protein sequence ID" value="EFX82970.1"/>
    <property type="molecule type" value="Genomic_DNA"/>
</dbReference>
<dbReference type="InParanoid" id="E9GBK6"/>
<dbReference type="KEGG" id="dpx:DAPPUDRAFT_240450"/>
<dbReference type="PROSITE" id="PS50053">
    <property type="entry name" value="UBIQUITIN_2"/>
    <property type="match status" value="1"/>
</dbReference>
<dbReference type="GO" id="GO:0005737">
    <property type="term" value="C:cytoplasm"/>
    <property type="evidence" value="ECO:0000318"/>
    <property type="project" value="GO_Central"/>
</dbReference>
<proteinExistence type="predicted"/>
<dbReference type="Gene3D" id="3.10.20.90">
    <property type="entry name" value="Phosphatidylinositol 3-kinase Catalytic Subunit, Chain A, domain 1"/>
    <property type="match status" value="1"/>
</dbReference>
<feature type="domain" description="Ubiquitin-like" evidence="1">
    <location>
        <begin position="80"/>
        <end position="139"/>
    </location>
</feature>
<accession>E9GBK6</accession>
<evidence type="ECO:0000313" key="3">
    <source>
        <dbReference type="Proteomes" id="UP000000305"/>
    </source>
</evidence>
<dbReference type="GO" id="GO:0031386">
    <property type="term" value="F:protein tag activity"/>
    <property type="evidence" value="ECO:0000318"/>
    <property type="project" value="GO_Central"/>
</dbReference>
<dbReference type="GO" id="GO:0016567">
    <property type="term" value="P:protein ubiquitination"/>
    <property type="evidence" value="ECO:0000318"/>
    <property type="project" value="GO_Central"/>
</dbReference>
<dbReference type="SUPFAM" id="SSF54236">
    <property type="entry name" value="Ubiquitin-like"/>
    <property type="match status" value="1"/>
</dbReference>
<dbReference type="Proteomes" id="UP000000305">
    <property type="component" value="Unassembled WGS sequence"/>
</dbReference>
<dbReference type="PhylomeDB" id="E9GBK6"/>
<keyword evidence="3" id="KW-1185">Reference proteome</keyword>
<dbReference type="HOGENOM" id="CLU_2063789_0_0_1"/>
<organism evidence="2 3">
    <name type="scientific">Daphnia pulex</name>
    <name type="common">Water flea</name>
    <dbReference type="NCBI Taxonomy" id="6669"/>
    <lineage>
        <taxon>Eukaryota</taxon>
        <taxon>Metazoa</taxon>
        <taxon>Ecdysozoa</taxon>
        <taxon>Arthropoda</taxon>
        <taxon>Crustacea</taxon>
        <taxon>Branchiopoda</taxon>
        <taxon>Diplostraca</taxon>
        <taxon>Cladocera</taxon>
        <taxon>Anomopoda</taxon>
        <taxon>Daphniidae</taxon>
        <taxon>Daphnia</taxon>
    </lineage>
</organism>
<dbReference type="GO" id="GO:0019941">
    <property type="term" value="P:modification-dependent protein catabolic process"/>
    <property type="evidence" value="ECO:0000318"/>
    <property type="project" value="GO_Central"/>
</dbReference>
<dbReference type="InterPro" id="IPR029071">
    <property type="entry name" value="Ubiquitin-like_domsf"/>
</dbReference>
<evidence type="ECO:0000313" key="2">
    <source>
        <dbReference type="EMBL" id="EFX82970.1"/>
    </source>
</evidence>
<sequence length="139" mass="15092">MDNETGLAILSAVLNGMSCPNRILTTEEDISTEIDVRDLQKILLKGCYYDPGLKNGPAIPANETAKELGNANVEDAGKSINVFVETMEGKPLTLTLKPTTTIAELKEMISSTQEIPPNTQRLIFAINLNGDRNVDDQST</sequence>
<dbReference type="Pfam" id="PF00240">
    <property type="entry name" value="ubiquitin"/>
    <property type="match status" value="1"/>
</dbReference>
<dbReference type="GO" id="GO:0031625">
    <property type="term" value="F:ubiquitin protein ligase binding"/>
    <property type="evidence" value="ECO:0000318"/>
    <property type="project" value="GO_Central"/>
</dbReference>
<protein>
    <recommendedName>
        <fullName evidence="1">Ubiquitin-like domain-containing protein</fullName>
    </recommendedName>
</protein>
<dbReference type="GO" id="GO:0005634">
    <property type="term" value="C:nucleus"/>
    <property type="evidence" value="ECO:0000318"/>
    <property type="project" value="GO_Central"/>
</dbReference>
<evidence type="ECO:0000259" key="1">
    <source>
        <dbReference type="PROSITE" id="PS50053"/>
    </source>
</evidence>
<dbReference type="InterPro" id="IPR000626">
    <property type="entry name" value="Ubiquitin-like_dom"/>
</dbReference>
<gene>
    <name evidence="2" type="ORF">DAPPUDRAFT_240450</name>
</gene>
<name>E9GBK6_DAPPU</name>
<reference evidence="2 3" key="1">
    <citation type="journal article" date="2011" name="Science">
        <title>The ecoresponsive genome of Daphnia pulex.</title>
        <authorList>
            <person name="Colbourne J.K."/>
            <person name="Pfrender M.E."/>
            <person name="Gilbert D."/>
            <person name="Thomas W.K."/>
            <person name="Tucker A."/>
            <person name="Oakley T.H."/>
            <person name="Tokishita S."/>
            <person name="Aerts A."/>
            <person name="Arnold G.J."/>
            <person name="Basu M.K."/>
            <person name="Bauer D.J."/>
            <person name="Caceres C.E."/>
            <person name="Carmel L."/>
            <person name="Casola C."/>
            <person name="Choi J.H."/>
            <person name="Detter J.C."/>
            <person name="Dong Q."/>
            <person name="Dusheyko S."/>
            <person name="Eads B.D."/>
            <person name="Frohlich T."/>
            <person name="Geiler-Samerotte K.A."/>
            <person name="Gerlach D."/>
            <person name="Hatcher P."/>
            <person name="Jogdeo S."/>
            <person name="Krijgsveld J."/>
            <person name="Kriventseva E.V."/>
            <person name="Kultz D."/>
            <person name="Laforsch C."/>
            <person name="Lindquist E."/>
            <person name="Lopez J."/>
            <person name="Manak J.R."/>
            <person name="Muller J."/>
            <person name="Pangilinan J."/>
            <person name="Patwardhan R.P."/>
            <person name="Pitluck S."/>
            <person name="Pritham E.J."/>
            <person name="Rechtsteiner A."/>
            <person name="Rho M."/>
            <person name="Rogozin I.B."/>
            <person name="Sakarya O."/>
            <person name="Salamov A."/>
            <person name="Schaack S."/>
            <person name="Shapiro H."/>
            <person name="Shiga Y."/>
            <person name="Skalitzky C."/>
            <person name="Smith Z."/>
            <person name="Souvorov A."/>
            <person name="Sung W."/>
            <person name="Tang Z."/>
            <person name="Tsuchiya D."/>
            <person name="Tu H."/>
            <person name="Vos H."/>
            <person name="Wang M."/>
            <person name="Wolf Y.I."/>
            <person name="Yamagata H."/>
            <person name="Yamada T."/>
            <person name="Ye Y."/>
            <person name="Shaw J.R."/>
            <person name="Andrews J."/>
            <person name="Crease T.J."/>
            <person name="Tang H."/>
            <person name="Lucas S.M."/>
            <person name="Robertson H.M."/>
            <person name="Bork P."/>
            <person name="Koonin E.V."/>
            <person name="Zdobnov E.M."/>
            <person name="Grigoriev I.V."/>
            <person name="Lynch M."/>
            <person name="Boore J.L."/>
        </authorList>
    </citation>
    <scope>NUCLEOTIDE SEQUENCE [LARGE SCALE GENOMIC DNA]</scope>
</reference>